<feature type="domain" description="Methyltransferase" evidence="4">
    <location>
        <begin position="45"/>
        <end position="144"/>
    </location>
</feature>
<organism evidence="5 6">
    <name type="scientific">Ohtaekwangia kribbensis</name>
    <dbReference type="NCBI Taxonomy" id="688913"/>
    <lineage>
        <taxon>Bacteria</taxon>
        <taxon>Pseudomonadati</taxon>
        <taxon>Bacteroidota</taxon>
        <taxon>Cytophagia</taxon>
        <taxon>Cytophagales</taxon>
        <taxon>Fulvivirgaceae</taxon>
        <taxon>Ohtaekwangia</taxon>
    </lineage>
</organism>
<keyword evidence="3" id="KW-0949">S-adenosyl-L-methionine</keyword>
<accession>A0ABW3K980</accession>
<evidence type="ECO:0000256" key="2">
    <source>
        <dbReference type="ARBA" id="ARBA00022679"/>
    </source>
</evidence>
<sequence length="265" mass="30904">MAAPFDHIASTYDSVFTQSAIGQLQRKQVWQYLEQITPELQGLEILELNCGTGEDAVLFSEKGFNIVATDVSEEMLKVTQQKAHQFSLQSKISSHYLDLDSFDETLFDKKFDLVFSNFGGLNCINAESFRKLLQKLPHILNPKGRFVAVIMPKFCLWESIYFLARFQFKNVFRRWTQNEVLADLHGMFVKTWYFRPSQIKAWSSPNFSIVSKRPVGFALPPSYLEKFFERRKRFLFGLNILEKKLFRVSLLSGMSDHFIIDLRLR</sequence>
<gene>
    <name evidence="5" type="ORF">ACFQ21_23265</name>
</gene>
<evidence type="ECO:0000256" key="1">
    <source>
        <dbReference type="ARBA" id="ARBA00022603"/>
    </source>
</evidence>
<dbReference type="PANTHER" id="PTHR43464">
    <property type="entry name" value="METHYLTRANSFERASE"/>
    <property type="match status" value="1"/>
</dbReference>
<dbReference type="GO" id="GO:0008168">
    <property type="term" value="F:methyltransferase activity"/>
    <property type="evidence" value="ECO:0007669"/>
    <property type="project" value="UniProtKB-KW"/>
</dbReference>
<reference evidence="6" key="1">
    <citation type="journal article" date="2019" name="Int. J. Syst. Evol. Microbiol.">
        <title>The Global Catalogue of Microorganisms (GCM) 10K type strain sequencing project: providing services to taxonomists for standard genome sequencing and annotation.</title>
        <authorList>
            <consortium name="The Broad Institute Genomics Platform"/>
            <consortium name="The Broad Institute Genome Sequencing Center for Infectious Disease"/>
            <person name="Wu L."/>
            <person name="Ma J."/>
        </authorList>
    </citation>
    <scope>NUCLEOTIDE SEQUENCE [LARGE SCALE GENOMIC DNA]</scope>
    <source>
        <strain evidence="6">CCUG 58938</strain>
    </source>
</reference>
<name>A0ABW3K980_9BACT</name>
<dbReference type="RefSeq" id="WP_377583197.1">
    <property type="nucleotide sequence ID" value="NZ_JBHTKA010000008.1"/>
</dbReference>
<dbReference type="SUPFAM" id="SSF53335">
    <property type="entry name" value="S-adenosyl-L-methionine-dependent methyltransferases"/>
    <property type="match status" value="1"/>
</dbReference>
<proteinExistence type="predicted"/>
<evidence type="ECO:0000256" key="3">
    <source>
        <dbReference type="ARBA" id="ARBA00022691"/>
    </source>
</evidence>
<comment type="caution">
    <text evidence="5">The sequence shown here is derived from an EMBL/GenBank/DDBJ whole genome shotgun (WGS) entry which is preliminary data.</text>
</comment>
<evidence type="ECO:0000259" key="4">
    <source>
        <dbReference type="Pfam" id="PF13649"/>
    </source>
</evidence>
<evidence type="ECO:0000313" key="5">
    <source>
        <dbReference type="EMBL" id="MFD1002264.1"/>
    </source>
</evidence>
<keyword evidence="2" id="KW-0808">Transferase</keyword>
<dbReference type="EMBL" id="JBHTKA010000008">
    <property type="protein sequence ID" value="MFD1002264.1"/>
    <property type="molecule type" value="Genomic_DNA"/>
</dbReference>
<dbReference type="InterPro" id="IPR041698">
    <property type="entry name" value="Methyltransf_25"/>
</dbReference>
<dbReference type="Gene3D" id="3.40.50.150">
    <property type="entry name" value="Vaccinia Virus protein VP39"/>
    <property type="match status" value="1"/>
</dbReference>
<evidence type="ECO:0000313" key="6">
    <source>
        <dbReference type="Proteomes" id="UP001597112"/>
    </source>
</evidence>
<dbReference type="Proteomes" id="UP001597112">
    <property type="component" value="Unassembled WGS sequence"/>
</dbReference>
<dbReference type="Pfam" id="PF13649">
    <property type="entry name" value="Methyltransf_25"/>
    <property type="match status" value="1"/>
</dbReference>
<keyword evidence="6" id="KW-1185">Reference proteome</keyword>
<keyword evidence="1 5" id="KW-0489">Methyltransferase</keyword>
<dbReference type="GO" id="GO:0032259">
    <property type="term" value="P:methylation"/>
    <property type="evidence" value="ECO:0007669"/>
    <property type="project" value="UniProtKB-KW"/>
</dbReference>
<protein>
    <submittedName>
        <fullName evidence="5">Class I SAM-dependent DNA methyltransferase</fullName>
    </submittedName>
</protein>
<dbReference type="InterPro" id="IPR029063">
    <property type="entry name" value="SAM-dependent_MTases_sf"/>
</dbReference>
<dbReference type="CDD" id="cd02440">
    <property type="entry name" value="AdoMet_MTases"/>
    <property type="match status" value="1"/>
</dbReference>
<dbReference type="PANTHER" id="PTHR43464:SF19">
    <property type="entry name" value="UBIQUINONE BIOSYNTHESIS O-METHYLTRANSFERASE, MITOCHONDRIAL"/>
    <property type="match status" value="1"/>
</dbReference>